<dbReference type="PANTHER" id="PTHR43540">
    <property type="entry name" value="PEROXYUREIDOACRYLATE/UREIDOACRYLATE AMIDOHYDROLASE-RELATED"/>
    <property type="match status" value="1"/>
</dbReference>
<dbReference type="eggNOG" id="COG1335">
    <property type="taxonomic scope" value="Bacteria"/>
</dbReference>
<dbReference type="CDD" id="cd00431">
    <property type="entry name" value="cysteine_hydrolases"/>
    <property type="match status" value="1"/>
</dbReference>
<sequence>MAAKNGLKFKTTMKKAFVIIDYQNDFISGSLGFQKALLIEENIRDLLKTLNFKTTDLLITFDTHSKEYLQSKEGKMLPIKHCIKDTWGWQMPDAFKEFIPRARKIFYKNSFGSLEFANFIAENSYEEIHFCGLVSHICVFHNILLAFNANLNAKLILHQKATASFDENLQNAAFELLKAFGVEIW</sequence>
<dbReference type="KEGG" id="ccun:CCUN_0472"/>
<evidence type="ECO:0000259" key="2">
    <source>
        <dbReference type="Pfam" id="PF00857"/>
    </source>
</evidence>
<accession>A0A1W6BVK3</accession>
<dbReference type="AlphaFoldDB" id="A0A1W6BVK3"/>
<dbReference type="Gene3D" id="3.40.50.850">
    <property type="entry name" value="Isochorismatase-like"/>
    <property type="match status" value="1"/>
</dbReference>
<name>A0A1W6BVK3_9BACT</name>
<evidence type="ECO:0000256" key="1">
    <source>
        <dbReference type="ARBA" id="ARBA00022801"/>
    </source>
</evidence>
<protein>
    <submittedName>
        <fullName evidence="3">Pyrazinamidase / nicotinamidase</fullName>
        <ecNumber evidence="3">3.5.1.-</ecNumber>
        <ecNumber evidence="3">3.5.1.19</ecNumber>
    </submittedName>
</protein>
<evidence type="ECO:0000313" key="3">
    <source>
        <dbReference type="EMBL" id="ARJ56114.1"/>
    </source>
</evidence>
<dbReference type="Pfam" id="PF00857">
    <property type="entry name" value="Isochorismatase"/>
    <property type="match status" value="1"/>
</dbReference>
<organism evidence="3 4">
    <name type="scientific">Campylobacter cuniculorum DSM 23162 = LMG 24588</name>
    <dbReference type="NCBI Taxonomy" id="1121267"/>
    <lineage>
        <taxon>Bacteria</taxon>
        <taxon>Pseudomonadati</taxon>
        <taxon>Campylobacterota</taxon>
        <taxon>Epsilonproteobacteria</taxon>
        <taxon>Campylobacterales</taxon>
        <taxon>Campylobacteraceae</taxon>
        <taxon>Campylobacter</taxon>
    </lineage>
</organism>
<dbReference type="SUPFAM" id="SSF52499">
    <property type="entry name" value="Isochorismatase-like hydrolases"/>
    <property type="match status" value="1"/>
</dbReference>
<dbReference type="EC" id="3.5.1.19" evidence="3"/>
<keyword evidence="1 3" id="KW-0378">Hydrolase</keyword>
<proteinExistence type="predicted"/>
<feature type="domain" description="Isochorismatase-like" evidence="2">
    <location>
        <begin position="16"/>
        <end position="183"/>
    </location>
</feature>
<dbReference type="STRING" id="1121267.CCUN_0472"/>
<dbReference type="InterPro" id="IPR036380">
    <property type="entry name" value="Isochorismatase-like_sf"/>
</dbReference>
<dbReference type="InterPro" id="IPR050272">
    <property type="entry name" value="Isochorismatase-like_hydrls"/>
</dbReference>
<dbReference type="Proteomes" id="UP000192902">
    <property type="component" value="Chromosome"/>
</dbReference>
<evidence type="ECO:0000313" key="4">
    <source>
        <dbReference type="Proteomes" id="UP000192902"/>
    </source>
</evidence>
<reference evidence="3 4" key="1">
    <citation type="submission" date="2017-04" db="EMBL/GenBank/DDBJ databases">
        <title>Complete genome sequence of the Campylobacter cuniculorum type strain LMG24588.</title>
        <authorList>
            <person name="Miller W.G."/>
            <person name="Yee E."/>
            <person name="Revez J."/>
            <person name="Bono J.L."/>
            <person name="Rossi M."/>
        </authorList>
    </citation>
    <scope>NUCLEOTIDE SEQUENCE [LARGE SCALE GENOMIC DNA]</scope>
    <source>
        <strain evidence="3 4">LMG 24588</strain>
    </source>
</reference>
<dbReference type="EC" id="3.5.1.-" evidence="3"/>
<gene>
    <name evidence="3" type="primary">pncA</name>
    <name evidence="3" type="ORF">CCUN_0472</name>
</gene>
<dbReference type="GO" id="GO:0008936">
    <property type="term" value="F:nicotinamidase activity"/>
    <property type="evidence" value="ECO:0007669"/>
    <property type="project" value="UniProtKB-EC"/>
</dbReference>
<dbReference type="InterPro" id="IPR000868">
    <property type="entry name" value="Isochorismatase-like_dom"/>
</dbReference>
<dbReference type="EMBL" id="CP020867">
    <property type="protein sequence ID" value="ARJ56114.1"/>
    <property type="molecule type" value="Genomic_DNA"/>
</dbReference>
<dbReference type="PANTHER" id="PTHR43540:SF6">
    <property type="entry name" value="ISOCHORISMATASE-LIKE DOMAIN-CONTAINING PROTEIN"/>
    <property type="match status" value="1"/>
</dbReference>